<reference evidence="3 4" key="1">
    <citation type="submission" date="2019-07" db="EMBL/GenBank/DDBJ databases">
        <title>Whole genome shotgun sequence of Asaia bogorensis NBRC 16594.</title>
        <authorList>
            <person name="Hosoyama A."/>
            <person name="Uohara A."/>
            <person name="Ohji S."/>
            <person name="Ichikawa N."/>
        </authorList>
    </citation>
    <scope>NUCLEOTIDE SEQUENCE [LARGE SCALE GENOMIC DNA]</scope>
    <source>
        <strain evidence="3 4">NBRC 16594</strain>
    </source>
</reference>
<name>A0AAN4U3N2_9PROT</name>
<dbReference type="Proteomes" id="UP000321287">
    <property type="component" value="Unassembled WGS sequence"/>
</dbReference>
<proteinExistence type="predicted"/>
<keyword evidence="1" id="KW-0812">Transmembrane</keyword>
<gene>
    <name evidence="3" type="ORF">ABO01nite_26480</name>
</gene>
<evidence type="ECO:0000313" key="4">
    <source>
        <dbReference type="Proteomes" id="UP000321287"/>
    </source>
</evidence>
<feature type="transmembrane region" description="Helical" evidence="1">
    <location>
        <begin position="127"/>
        <end position="143"/>
    </location>
</feature>
<evidence type="ECO:0000313" key="3">
    <source>
        <dbReference type="EMBL" id="GEL54641.1"/>
    </source>
</evidence>
<keyword evidence="2" id="KW-0732">Signal</keyword>
<dbReference type="KEGG" id="abg:Asbog_00028"/>
<protein>
    <recommendedName>
        <fullName evidence="5">Lipoprotein</fullName>
    </recommendedName>
</protein>
<keyword evidence="4" id="KW-1185">Reference proteome</keyword>
<evidence type="ECO:0000256" key="2">
    <source>
        <dbReference type="SAM" id="SignalP"/>
    </source>
</evidence>
<feature type="transmembrane region" description="Helical" evidence="1">
    <location>
        <begin position="57"/>
        <end position="76"/>
    </location>
</feature>
<dbReference type="AlphaFoldDB" id="A0AAN4U3N2"/>
<feature type="transmembrane region" description="Helical" evidence="1">
    <location>
        <begin position="88"/>
        <end position="107"/>
    </location>
</feature>
<comment type="caution">
    <text evidence="3">The sequence shown here is derived from an EMBL/GenBank/DDBJ whole genome shotgun (WGS) entry which is preliminary data.</text>
</comment>
<accession>A0AAN4U3N2</accession>
<feature type="chain" id="PRO_5043038940" description="Lipoprotein" evidence="2">
    <location>
        <begin position="21"/>
        <end position="148"/>
    </location>
</feature>
<evidence type="ECO:0008006" key="5">
    <source>
        <dbReference type="Google" id="ProtNLM"/>
    </source>
</evidence>
<feature type="signal peptide" evidence="2">
    <location>
        <begin position="1"/>
        <end position="20"/>
    </location>
</feature>
<sequence length="148" mass="15829">MLMRSRLPAITLYGSLACNAALLALGKARTGRAVRGVNCTAHWLKGDDAASCDEVDLIHSGTGAATNVAAVLFWAVLYDRALGKQPGLFRALLVTLALGPVSALIDYKATPKRFTPGWELVFSKQDMALVYAAMVTGMAFGATRRRKD</sequence>
<keyword evidence="1" id="KW-0472">Membrane</keyword>
<dbReference type="PROSITE" id="PS51257">
    <property type="entry name" value="PROKAR_LIPOPROTEIN"/>
    <property type="match status" value="1"/>
</dbReference>
<keyword evidence="1" id="KW-1133">Transmembrane helix</keyword>
<organism evidence="3 4">
    <name type="scientific">Asaia bogorensis NBRC 16594</name>
    <dbReference type="NCBI Taxonomy" id="1231624"/>
    <lineage>
        <taxon>Bacteria</taxon>
        <taxon>Pseudomonadati</taxon>
        <taxon>Pseudomonadota</taxon>
        <taxon>Alphaproteobacteria</taxon>
        <taxon>Acetobacterales</taxon>
        <taxon>Acetobacteraceae</taxon>
        <taxon>Asaia</taxon>
    </lineage>
</organism>
<evidence type="ECO:0000256" key="1">
    <source>
        <dbReference type="SAM" id="Phobius"/>
    </source>
</evidence>
<dbReference type="EMBL" id="BJVS01000008">
    <property type="protein sequence ID" value="GEL54641.1"/>
    <property type="molecule type" value="Genomic_DNA"/>
</dbReference>